<comment type="caution">
    <text evidence="1">The sequence shown here is derived from an EMBL/GenBank/DDBJ whole genome shotgun (WGS) entry which is preliminary data.</text>
</comment>
<dbReference type="Proteomes" id="UP000077245">
    <property type="component" value="Unassembled WGS sequence"/>
</dbReference>
<organism evidence="1 2">
    <name type="scientific">Methanobrevibacter curvatus</name>
    <dbReference type="NCBI Taxonomy" id="49547"/>
    <lineage>
        <taxon>Archaea</taxon>
        <taxon>Methanobacteriati</taxon>
        <taxon>Methanobacteriota</taxon>
        <taxon>Methanomada group</taxon>
        <taxon>Methanobacteria</taxon>
        <taxon>Methanobacteriales</taxon>
        <taxon>Methanobacteriaceae</taxon>
        <taxon>Methanobrevibacter</taxon>
    </lineage>
</organism>
<dbReference type="RefSeq" id="WP_067092667.1">
    <property type="nucleotide sequence ID" value="NZ_LWMV01000222.1"/>
</dbReference>
<sequence length="77" mass="8743">MPLQRVVKLSKREALVKGLKGKTYTAIIQNGIDIPESPDTCFVEFIHRTPVISRFENVRNTLENTTPSGTTTLEMFY</sequence>
<evidence type="ECO:0000313" key="2">
    <source>
        <dbReference type="Proteomes" id="UP000077245"/>
    </source>
</evidence>
<keyword evidence="2" id="KW-1185">Reference proteome</keyword>
<gene>
    <name evidence="1" type="ORF">MBCUR_18980</name>
</gene>
<proteinExistence type="predicted"/>
<dbReference type="AlphaFoldDB" id="A0A165Z2D7"/>
<reference evidence="1 2" key="1">
    <citation type="submission" date="2016-04" db="EMBL/GenBank/DDBJ databases">
        <title>Genome sequence of Methanobrevibacter curvatus DSM 11111.</title>
        <authorList>
            <person name="Poehlein A."/>
            <person name="Seedorf H."/>
            <person name="Daniel R."/>
        </authorList>
    </citation>
    <scope>NUCLEOTIDE SEQUENCE [LARGE SCALE GENOMIC DNA]</scope>
    <source>
        <strain evidence="1 2">DSM 11111</strain>
    </source>
</reference>
<dbReference type="EMBL" id="LWMV01000222">
    <property type="protein sequence ID" value="KZX10163.1"/>
    <property type="molecule type" value="Genomic_DNA"/>
</dbReference>
<protein>
    <submittedName>
        <fullName evidence="1">Uncharacterized protein</fullName>
    </submittedName>
</protein>
<name>A0A165Z2D7_9EURY</name>
<evidence type="ECO:0000313" key="1">
    <source>
        <dbReference type="EMBL" id="KZX10163.1"/>
    </source>
</evidence>
<dbReference type="PATRIC" id="fig|49547.3.peg.2006"/>
<accession>A0A165Z2D7</accession>